<dbReference type="GO" id="GO:0016603">
    <property type="term" value="F:glutaminyl-peptide cyclotransferase activity"/>
    <property type="evidence" value="ECO:0007669"/>
    <property type="project" value="InterPro"/>
</dbReference>
<protein>
    <submittedName>
        <fullName evidence="1">Glutamine cyclotransferase</fullName>
    </submittedName>
</protein>
<dbReference type="PANTHER" id="PTHR31270">
    <property type="entry name" value="GLUTAMINYL-PEPTIDE CYCLOTRANSFERASE"/>
    <property type="match status" value="1"/>
</dbReference>
<reference evidence="1 2" key="1">
    <citation type="submission" date="2017-05" db="EMBL/GenBank/DDBJ databases">
        <authorList>
            <person name="Varghese N."/>
            <person name="Submissions S."/>
        </authorList>
    </citation>
    <scope>NUCLEOTIDE SEQUENCE [LARGE SCALE GENOMIC DNA]</scope>
    <source>
        <strain evidence="1 2">DSM 19036</strain>
    </source>
</reference>
<dbReference type="Pfam" id="PF05096">
    <property type="entry name" value="Glu_cyclase_2"/>
    <property type="match status" value="1"/>
</dbReference>
<dbReference type="SUPFAM" id="SSF50969">
    <property type="entry name" value="YVTN repeat-like/Quinoprotein amine dehydrogenase"/>
    <property type="match status" value="1"/>
</dbReference>
<keyword evidence="2" id="KW-1185">Reference proteome</keyword>
<evidence type="ECO:0000313" key="1">
    <source>
        <dbReference type="EMBL" id="SMO82884.1"/>
    </source>
</evidence>
<dbReference type="InterPro" id="IPR007788">
    <property type="entry name" value="QCT"/>
</dbReference>
<proteinExistence type="predicted"/>
<dbReference type="EMBL" id="FXTN01000008">
    <property type="protein sequence ID" value="SMO82884.1"/>
    <property type="molecule type" value="Genomic_DNA"/>
</dbReference>
<gene>
    <name evidence="1" type="ORF">SAMN06265348_10868</name>
</gene>
<dbReference type="PANTHER" id="PTHR31270:SF1">
    <property type="entry name" value="GLUTAMINYL-PEPTIDE CYCLOTRANSFERASE"/>
    <property type="match status" value="1"/>
</dbReference>
<dbReference type="OrthoDB" id="9783700at2"/>
<sequence>MHSGQAKTFLIRALKRSQMINLAGVLMVITLAGACKNEGSRNEVLGFKFPEQGQTYGLGEEVKVELDIPAESKVINVSYLVDGKAVDSKTNKDAFALKTADLSLGYRLISAVVDNGEKKDTVTINIVLKSAVKPAEFTYKVLNTFPHDTSSYTQGLEYHNGRFLESTGEYGTSTLRWVALETGKALERIDIDKKYFAEGSSLVGDKIVMLTWKEDIGFVYDSKSLKQLSTFPYQNSREGWGLTYDGERLIKSDGTNRIWFLNGADYKEESYIDVYDNNGQVDELNELEYIDGKIYANIYQTDKIAVIDPKNGTVERYVDMSGILPAKDKFPNTDVLNGIAWDAAGKRLFVTGKKFSKLFQVELIPKGSK</sequence>
<dbReference type="AlphaFoldDB" id="A0A521EG46"/>
<name>A0A521EG46_9SPHI</name>
<evidence type="ECO:0000313" key="2">
    <source>
        <dbReference type="Proteomes" id="UP000320300"/>
    </source>
</evidence>
<dbReference type="InterPro" id="IPR011044">
    <property type="entry name" value="Quino_amine_DH_bsu"/>
</dbReference>
<accession>A0A521EG46</accession>
<dbReference type="Proteomes" id="UP000320300">
    <property type="component" value="Unassembled WGS sequence"/>
</dbReference>
<keyword evidence="1" id="KW-0808">Transferase</keyword>
<dbReference type="PROSITE" id="PS51257">
    <property type="entry name" value="PROKAR_LIPOPROTEIN"/>
    <property type="match status" value="1"/>
</dbReference>
<organism evidence="1 2">
    <name type="scientific">Pedobacter westerhofensis</name>
    <dbReference type="NCBI Taxonomy" id="425512"/>
    <lineage>
        <taxon>Bacteria</taxon>
        <taxon>Pseudomonadati</taxon>
        <taxon>Bacteroidota</taxon>
        <taxon>Sphingobacteriia</taxon>
        <taxon>Sphingobacteriales</taxon>
        <taxon>Sphingobacteriaceae</taxon>
        <taxon>Pedobacter</taxon>
    </lineage>
</organism>